<reference evidence="1" key="2">
    <citation type="submission" date="2021-04" db="EMBL/GenBank/DDBJ databases">
        <authorList>
            <person name="Gilroy R."/>
        </authorList>
    </citation>
    <scope>NUCLEOTIDE SEQUENCE</scope>
    <source>
        <strain evidence="1">ChiHcolR34-3080</strain>
    </source>
</reference>
<dbReference type="Proteomes" id="UP000823933">
    <property type="component" value="Unassembled WGS sequence"/>
</dbReference>
<comment type="caution">
    <text evidence="1">The sequence shown here is derived from an EMBL/GenBank/DDBJ whole genome shotgun (WGS) entry which is preliminary data.</text>
</comment>
<accession>A0A9D1Q9E2</accession>
<organism evidence="1 2">
    <name type="scientific">Candidatus Faecalibacterium intestinigallinarum</name>
    <dbReference type="NCBI Taxonomy" id="2838581"/>
    <lineage>
        <taxon>Bacteria</taxon>
        <taxon>Bacillati</taxon>
        <taxon>Bacillota</taxon>
        <taxon>Clostridia</taxon>
        <taxon>Eubacteriales</taxon>
        <taxon>Oscillospiraceae</taxon>
        <taxon>Faecalibacterium</taxon>
    </lineage>
</organism>
<dbReference type="InterPro" id="IPR038369">
    <property type="entry name" value="SpoVAD_sf"/>
</dbReference>
<sequence>METALRQGDTLLFCAPPVIAAQAAVGGKKESEGPLAAAFDELSRDNLFGQKNWEAAERALQLRAARLCLQKGQAAEDTVSLALAGDLQAQCTASSYAMRELGIPYAGLFGACSTMAEAVGMGAALCAGGMAQGVLAMASGHFCAAERQFRTPLCYGAVRTPTAQWTATAAGCCLLRPAGPGAAGVPVRAVTFGRVQDYQVKDITNMGAAMAPAAAATLLRYLRDTGTPPAAFDCIYTGDLGRVGSALLAELLEAEGLGPYHHEDCGCLLYGADPKVHSGASGPGCCASVLCGEILPKLAAGRLRRVLFIATGALMSQTTFLQKESIPAIAHLVELTAPGWKEDAR</sequence>
<dbReference type="InterPro" id="IPR010894">
    <property type="entry name" value="SpoVAD"/>
</dbReference>
<dbReference type="SUPFAM" id="SSF53901">
    <property type="entry name" value="Thiolase-like"/>
    <property type="match status" value="1"/>
</dbReference>
<dbReference type="AlphaFoldDB" id="A0A9D1Q9E2"/>
<protein>
    <submittedName>
        <fullName evidence="1">Stage V sporulation protein AD</fullName>
    </submittedName>
</protein>
<reference evidence="1" key="1">
    <citation type="journal article" date="2021" name="PeerJ">
        <title>Extensive microbial diversity within the chicken gut microbiome revealed by metagenomics and culture.</title>
        <authorList>
            <person name="Gilroy R."/>
            <person name="Ravi A."/>
            <person name="Getino M."/>
            <person name="Pursley I."/>
            <person name="Horton D.L."/>
            <person name="Alikhan N.F."/>
            <person name="Baker D."/>
            <person name="Gharbi K."/>
            <person name="Hall N."/>
            <person name="Watson M."/>
            <person name="Adriaenssens E.M."/>
            <person name="Foster-Nyarko E."/>
            <person name="Jarju S."/>
            <person name="Secka A."/>
            <person name="Antonio M."/>
            <person name="Oren A."/>
            <person name="Chaudhuri R.R."/>
            <person name="La Ragione R."/>
            <person name="Hildebrand F."/>
            <person name="Pallen M.J."/>
        </authorList>
    </citation>
    <scope>NUCLEOTIDE SEQUENCE</scope>
    <source>
        <strain evidence="1">ChiHcolR34-3080</strain>
    </source>
</reference>
<dbReference type="EMBL" id="DXHQ01000036">
    <property type="protein sequence ID" value="HIW08338.1"/>
    <property type="molecule type" value="Genomic_DNA"/>
</dbReference>
<dbReference type="InterPro" id="IPR016039">
    <property type="entry name" value="Thiolase-like"/>
</dbReference>
<dbReference type="GO" id="GO:0016746">
    <property type="term" value="F:acyltransferase activity"/>
    <property type="evidence" value="ECO:0007669"/>
    <property type="project" value="InterPro"/>
</dbReference>
<dbReference type="Gene3D" id="3.40.47.40">
    <property type="entry name" value="Stage V sporulation protein AD"/>
    <property type="match status" value="1"/>
</dbReference>
<gene>
    <name evidence="1" type="ORF">H9890_02920</name>
</gene>
<dbReference type="Pfam" id="PF07451">
    <property type="entry name" value="SpoVAD"/>
    <property type="match status" value="1"/>
</dbReference>
<evidence type="ECO:0000313" key="1">
    <source>
        <dbReference type="EMBL" id="HIW08338.1"/>
    </source>
</evidence>
<evidence type="ECO:0000313" key="2">
    <source>
        <dbReference type="Proteomes" id="UP000823933"/>
    </source>
</evidence>
<name>A0A9D1Q9E2_9FIRM</name>
<proteinExistence type="predicted"/>